<reference evidence="2" key="1">
    <citation type="journal article" date="2005" name="Nature">
        <title>The map-based sequence of the rice genome.</title>
        <authorList>
            <consortium name="International rice genome sequencing project (IRGSP)"/>
            <person name="Matsumoto T."/>
            <person name="Wu J."/>
            <person name="Kanamori H."/>
            <person name="Katayose Y."/>
            <person name="Fujisawa M."/>
            <person name="Namiki N."/>
            <person name="Mizuno H."/>
            <person name="Yamamoto K."/>
            <person name="Antonio B.A."/>
            <person name="Baba T."/>
            <person name="Sakata K."/>
            <person name="Nagamura Y."/>
            <person name="Aoki H."/>
            <person name="Arikawa K."/>
            <person name="Arita K."/>
            <person name="Bito T."/>
            <person name="Chiden Y."/>
            <person name="Fujitsuka N."/>
            <person name="Fukunaka R."/>
            <person name="Hamada M."/>
            <person name="Harada C."/>
            <person name="Hayashi A."/>
            <person name="Hijishita S."/>
            <person name="Honda M."/>
            <person name="Hosokawa S."/>
            <person name="Ichikawa Y."/>
            <person name="Idonuma A."/>
            <person name="Iijima M."/>
            <person name="Ikeda M."/>
            <person name="Ikeno M."/>
            <person name="Ito K."/>
            <person name="Ito S."/>
            <person name="Ito T."/>
            <person name="Ito Y."/>
            <person name="Ito Y."/>
            <person name="Iwabuchi A."/>
            <person name="Kamiya K."/>
            <person name="Karasawa W."/>
            <person name="Kurita K."/>
            <person name="Katagiri S."/>
            <person name="Kikuta A."/>
            <person name="Kobayashi H."/>
            <person name="Kobayashi N."/>
            <person name="Machita K."/>
            <person name="Maehara T."/>
            <person name="Masukawa M."/>
            <person name="Mizubayashi T."/>
            <person name="Mukai Y."/>
            <person name="Nagasaki H."/>
            <person name="Nagata Y."/>
            <person name="Naito S."/>
            <person name="Nakashima M."/>
            <person name="Nakama Y."/>
            <person name="Nakamichi Y."/>
            <person name="Nakamura M."/>
            <person name="Meguro A."/>
            <person name="Negishi M."/>
            <person name="Ohta I."/>
            <person name="Ohta T."/>
            <person name="Okamoto M."/>
            <person name="Ono N."/>
            <person name="Saji S."/>
            <person name="Sakaguchi M."/>
            <person name="Sakai K."/>
            <person name="Shibata M."/>
            <person name="Shimokawa T."/>
            <person name="Song J."/>
            <person name="Takazaki Y."/>
            <person name="Terasawa K."/>
            <person name="Tsugane M."/>
            <person name="Tsuji K."/>
            <person name="Ueda S."/>
            <person name="Waki K."/>
            <person name="Yamagata H."/>
            <person name="Yamamoto M."/>
            <person name="Yamamoto S."/>
            <person name="Yamane H."/>
            <person name="Yoshiki S."/>
            <person name="Yoshihara R."/>
            <person name="Yukawa K."/>
            <person name="Zhong H."/>
            <person name="Yano M."/>
            <person name="Yuan Q."/>
            <person name="Ouyang S."/>
            <person name="Liu J."/>
            <person name="Jones K.M."/>
            <person name="Gansberger K."/>
            <person name="Moffat K."/>
            <person name="Hill J."/>
            <person name="Bera J."/>
            <person name="Fadrosh D."/>
            <person name="Jin S."/>
            <person name="Johri S."/>
            <person name="Kim M."/>
            <person name="Overton L."/>
            <person name="Reardon M."/>
            <person name="Tsitrin T."/>
            <person name="Vuong H."/>
            <person name="Weaver B."/>
            <person name="Ciecko A."/>
            <person name="Tallon L."/>
            <person name="Jackson J."/>
            <person name="Pai G."/>
            <person name="Aken S.V."/>
            <person name="Utterback T."/>
            <person name="Reidmuller S."/>
            <person name="Feldblyum T."/>
            <person name="Hsiao J."/>
            <person name="Zismann V."/>
            <person name="Iobst S."/>
            <person name="de Vazeille A.R."/>
            <person name="Buell C.R."/>
            <person name="Ying K."/>
            <person name="Li Y."/>
            <person name="Lu T."/>
            <person name="Huang Y."/>
            <person name="Zhao Q."/>
            <person name="Feng Q."/>
            <person name="Zhang L."/>
            <person name="Zhu J."/>
            <person name="Weng Q."/>
            <person name="Mu J."/>
            <person name="Lu Y."/>
            <person name="Fan D."/>
            <person name="Liu Y."/>
            <person name="Guan J."/>
            <person name="Zhang Y."/>
            <person name="Yu S."/>
            <person name="Liu X."/>
            <person name="Zhang Y."/>
            <person name="Hong G."/>
            <person name="Han B."/>
            <person name="Choisne N."/>
            <person name="Demange N."/>
            <person name="Orjeda G."/>
            <person name="Samain S."/>
            <person name="Cattolico L."/>
            <person name="Pelletier E."/>
            <person name="Couloux A."/>
            <person name="Segurens B."/>
            <person name="Wincker P."/>
            <person name="D'Hont A."/>
            <person name="Scarpelli C."/>
            <person name="Weissenbach J."/>
            <person name="Salanoubat M."/>
            <person name="Quetier F."/>
            <person name="Yu Y."/>
            <person name="Kim H.R."/>
            <person name="Rambo T."/>
            <person name="Currie J."/>
            <person name="Collura K."/>
            <person name="Luo M."/>
            <person name="Yang T."/>
            <person name="Ammiraju J.S.S."/>
            <person name="Engler F."/>
            <person name="Soderlund C."/>
            <person name="Wing R.A."/>
            <person name="Palmer L.E."/>
            <person name="de la Bastide M."/>
            <person name="Spiegel L."/>
            <person name="Nascimento L."/>
            <person name="Zutavern T."/>
            <person name="O'Shaughnessy A."/>
            <person name="Dike S."/>
            <person name="Dedhia N."/>
            <person name="Preston R."/>
            <person name="Balija V."/>
            <person name="McCombie W.R."/>
            <person name="Chow T."/>
            <person name="Chen H."/>
            <person name="Chung M."/>
            <person name="Chen C."/>
            <person name="Shaw J."/>
            <person name="Wu H."/>
            <person name="Hsiao K."/>
            <person name="Chao Y."/>
            <person name="Chu M."/>
            <person name="Cheng C."/>
            <person name="Hour A."/>
            <person name="Lee P."/>
            <person name="Lin S."/>
            <person name="Lin Y."/>
            <person name="Liou J."/>
            <person name="Liu S."/>
            <person name="Hsing Y."/>
            <person name="Raghuvanshi S."/>
            <person name="Mohanty A."/>
            <person name="Bharti A.K."/>
            <person name="Gaur A."/>
            <person name="Gupta V."/>
            <person name="Kumar D."/>
            <person name="Ravi V."/>
            <person name="Vij S."/>
            <person name="Kapur A."/>
            <person name="Khurana P."/>
            <person name="Khurana P."/>
            <person name="Khurana J.P."/>
            <person name="Tyagi A.K."/>
            <person name="Gaikwad K."/>
            <person name="Singh A."/>
            <person name="Dalal V."/>
            <person name="Srivastava S."/>
            <person name="Dixit A."/>
            <person name="Pal A.K."/>
            <person name="Ghazi I.A."/>
            <person name="Yadav M."/>
            <person name="Pandit A."/>
            <person name="Bhargava A."/>
            <person name="Sureshbabu K."/>
            <person name="Batra K."/>
            <person name="Sharma T.R."/>
            <person name="Mohapatra T."/>
            <person name="Singh N.K."/>
            <person name="Messing J."/>
            <person name="Nelson A.B."/>
            <person name="Fuks G."/>
            <person name="Kavchok S."/>
            <person name="Keizer G."/>
            <person name="Linton E."/>
            <person name="Llaca V."/>
            <person name="Song R."/>
            <person name="Tanyolac B."/>
            <person name="Young S."/>
            <person name="Ho-Il K."/>
            <person name="Hahn J.H."/>
            <person name="Sangsakoo G."/>
            <person name="Vanavichit A."/>
            <person name="de Mattos Luiz.A.T."/>
            <person name="Zimmer P.D."/>
            <person name="Malone G."/>
            <person name="Dellagostin O."/>
            <person name="de Oliveira A.C."/>
            <person name="Bevan M."/>
            <person name="Bancroft I."/>
            <person name="Minx P."/>
            <person name="Cordum H."/>
            <person name="Wilson R."/>
            <person name="Cheng Z."/>
            <person name="Jin W."/>
            <person name="Jiang J."/>
            <person name="Leong S.A."/>
            <person name="Iwama H."/>
            <person name="Gojobori T."/>
            <person name="Itoh T."/>
            <person name="Niimura Y."/>
            <person name="Fujii Y."/>
            <person name="Habara T."/>
            <person name="Sakai H."/>
            <person name="Sato Y."/>
            <person name="Wilson G."/>
            <person name="Kumar K."/>
            <person name="McCouch S."/>
            <person name="Juretic N."/>
            <person name="Hoen D."/>
            <person name="Wright S."/>
            <person name="Bruskiewich R."/>
            <person name="Bureau T."/>
            <person name="Miyao A."/>
            <person name="Hirochika H."/>
            <person name="Nishikawa T."/>
            <person name="Kadowaki K."/>
            <person name="Sugiura M."/>
            <person name="Burr B."/>
            <person name="Sasaki T."/>
        </authorList>
    </citation>
    <scope>NUCLEOTIDE SEQUENCE [LARGE SCALE GENOMIC DNA]</scope>
    <source>
        <strain evidence="2">cv. Nipponbare</strain>
    </source>
</reference>
<proteinExistence type="predicted"/>
<organism evidence="1 2">
    <name type="scientific">Oryza sativa subsp. japonica</name>
    <name type="common">Rice</name>
    <dbReference type="NCBI Taxonomy" id="39947"/>
    <lineage>
        <taxon>Eukaryota</taxon>
        <taxon>Viridiplantae</taxon>
        <taxon>Streptophyta</taxon>
        <taxon>Embryophyta</taxon>
        <taxon>Tracheophyta</taxon>
        <taxon>Spermatophyta</taxon>
        <taxon>Magnoliopsida</taxon>
        <taxon>Liliopsida</taxon>
        <taxon>Poales</taxon>
        <taxon>Poaceae</taxon>
        <taxon>BOP clade</taxon>
        <taxon>Oryzoideae</taxon>
        <taxon>Oryzeae</taxon>
        <taxon>Oryzinae</taxon>
        <taxon>Oryza</taxon>
        <taxon>Oryza sativa</taxon>
    </lineage>
</organism>
<gene>
    <name evidence="1" type="ordered locus">Os03g0593000</name>
    <name evidence="1" type="ORF">OSNPB_030593000</name>
</gene>
<evidence type="ECO:0000313" key="1">
    <source>
        <dbReference type="EMBL" id="BAS85138.1"/>
    </source>
</evidence>
<evidence type="ECO:0000313" key="2">
    <source>
        <dbReference type="Proteomes" id="UP000059680"/>
    </source>
</evidence>
<keyword evidence="2" id="KW-1185">Reference proteome</keyword>
<name>A0A0P0W0J9_ORYSJ</name>
<dbReference type="PaxDb" id="39947-A0A0P0W0J9"/>
<reference evidence="1 2" key="2">
    <citation type="journal article" date="2013" name="Plant Cell Physiol.">
        <title>Rice Annotation Project Database (RAP-DB): an integrative and interactive database for rice genomics.</title>
        <authorList>
            <person name="Sakai H."/>
            <person name="Lee S.S."/>
            <person name="Tanaka T."/>
            <person name="Numa H."/>
            <person name="Kim J."/>
            <person name="Kawahara Y."/>
            <person name="Wakimoto H."/>
            <person name="Yang C.C."/>
            <person name="Iwamoto M."/>
            <person name="Abe T."/>
            <person name="Yamada Y."/>
            <person name="Muto A."/>
            <person name="Inokuchi H."/>
            <person name="Ikemura T."/>
            <person name="Matsumoto T."/>
            <person name="Sasaki T."/>
            <person name="Itoh T."/>
        </authorList>
    </citation>
    <scope>NUCLEOTIDE SEQUENCE [LARGE SCALE GENOMIC DNA]</scope>
    <source>
        <strain evidence="2">cv. Nipponbare</strain>
    </source>
</reference>
<reference evidence="1 2" key="3">
    <citation type="journal article" date="2013" name="Rice">
        <title>Improvement of the Oryza sativa Nipponbare reference genome using next generation sequence and optical map data.</title>
        <authorList>
            <person name="Kawahara Y."/>
            <person name="de la Bastide M."/>
            <person name="Hamilton J.P."/>
            <person name="Kanamori H."/>
            <person name="McCombie W.R."/>
            <person name="Ouyang S."/>
            <person name="Schwartz D.C."/>
            <person name="Tanaka T."/>
            <person name="Wu J."/>
            <person name="Zhou S."/>
            <person name="Childs K.L."/>
            <person name="Davidson R.M."/>
            <person name="Lin H."/>
            <person name="Quesada-Ocampo L."/>
            <person name="Vaillancourt B."/>
            <person name="Sakai H."/>
            <person name="Lee S.S."/>
            <person name="Kim J."/>
            <person name="Numa H."/>
            <person name="Itoh T."/>
            <person name="Buell C.R."/>
            <person name="Matsumoto T."/>
        </authorList>
    </citation>
    <scope>NUCLEOTIDE SEQUENCE [LARGE SCALE GENOMIC DNA]</scope>
    <source>
        <strain evidence="2">cv. Nipponbare</strain>
    </source>
</reference>
<dbReference type="EMBL" id="AP014959">
    <property type="protein sequence ID" value="BAS85138.1"/>
    <property type="molecule type" value="Genomic_DNA"/>
</dbReference>
<dbReference type="Proteomes" id="UP000059680">
    <property type="component" value="Chromosome 3"/>
</dbReference>
<accession>A0A0P0W0J9</accession>
<protein>
    <submittedName>
        <fullName evidence="1">Os03g0593000 protein</fullName>
    </submittedName>
</protein>
<sequence>MSSEVDIMVVVDKLEGIAVVIVSVEIEDETIMNKLGYPALADEFQLQVLSSRTIAIVHEARSNKVTTTSKHKECNGHGTRLTSRKCAGQPASYIHPDIARDHVRTASLAAKLLVRLFVSCRVTVHQLIDDRRATPPLH</sequence>
<dbReference type="InParanoid" id="A0A0P0W0J9"/>
<dbReference type="AlphaFoldDB" id="A0A0P0W0J9"/>